<accession>A0ABQ2NE25</accession>
<evidence type="ECO:0000313" key="5">
    <source>
        <dbReference type="Proteomes" id="UP000655410"/>
    </source>
</evidence>
<dbReference type="InterPro" id="IPR014729">
    <property type="entry name" value="Rossmann-like_a/b/a_fold"/>
</dbReference>
<reference evidence="5" key="1">
    <citation type="journal article" date="2019" name="Int. J. Syst. Evol. Microbiol.">
        <title>The Global Catalogue of Microorganisms (GCM) 10K type strain sequencing project: providing services to taxonomists for standard genome sequencing and annotation.</title>
        <authorList>
            <consortium name="The Broad Institute Genomics Platform"/>
            <consortium name="The Broad Institute Genome Sequencing Center for Infectious Disease"/>
            <person name="Wu L."/>
            <person name="Ma J."/>
        </authorList>
    </citation>
    <scope>NUCLEOTIDE SEQUENCE [LARGE SCALE GENOMIC DNA]</scope>
    <source>
        <strain evidence="5">CGMCC 4.7371</strain>
    </source>
</reference>
<feature type="domain" description="UspA" evidence="3">
    <location>
        <begin position="16"/>
        <end position="156"/>
    </location>
</feature>
<comment type="caution">
    <text evidence="4">The sequence shown here is derived from an EMBL/GenBank/DDBJ whole genome shotgun (WGS) entry which is preliminary data.</text>
</comment>
<keyword evidence="2" id="KW-0472">Membrane</keyword>
<evidence type="ECO:0000259" key="3">
    <source>
        <dbReference type="Pfam" id="PF00582"/>
    </source>
</evidence>
<evidence type="ECO:0000256" key="2">
    <source>
        <dbReference type="SAM" id="Phobius"/>
    </source>
</evidence>
<dbReference type="PRINTS" id="PR01438">
    <property type="entry name" value="UNVRSLSTRESS"/>
</dbReference>
<keyword evidence="5" id="KW-1185">Reference proteome</keyword>
<sequence>MTTTEATGAYTVPASSIVVATDGSEHAGRAVHWAADQAALERRPLIILTLVHGAVMPAAGIGAMSAVYSYSPQDLLDSGQTLAREAIAAARGLHPGLEVTGFAQIGEPRHLLIELSRTVHMIVLGSRGRGLFCSKLLGSVSAAVSRDASCPVVVCRPQRTQQHPAAGILVGADGTPESLPVVEFAFRQASLTGQPLTVVHAVWDAVAAAQGPGPVSPAETALEEYRVLLAESVAGIAPKFPEVEVELRLTRGMAEDCLRDTSGEWSLIVVGRHPVDTFARLVTGAVATAVVERSHSNVAVVPETRSDAGH</sequence>
<keyword evidence="2" id="KW-1133">Transmembrane helix</keyword>
<proteinExistence type="inferred from homology"/>
<dbReference type="RefSeq" id="WP_188784852.1">
    <property type="nucleotide sequence ID" value="NZ_BMNI01000009.1"/>
</dbReference>
<protein>
    <submittedName>
        <fullName evidence="4">Universal stress protein</fullName>
    </submittedName>
</protein>
<dbReference type="InterPro" id="IPR006015">
    <property type="entry name" value="Universal_stress_UspA"/>
</dbReference>
<evidence type="ECO:0000256" key="1">
    <source>
        <dbReference type="ARBA" id="ARBA00008791"/>
    </source>
</evidence>
<dbReference type="Pfam" id="PF00582">
    <property type="entry name" value="Usp"/>
    <property type="match status" value="2"/>
</dbReference>
<feature type="domain" description="UspA" evidence="3">
    <location>
        <begin position="168"/>
        <end position="302"/>
    </location>
</feature>
<organism evidence="4 5">
    <name type="scientific">Nocardioides phosphati</name>
    <dbReference type="NCBI Taxonomy" id="1867775"/>
    <lineage>
        <taxon>Bacteria</taxon>
        <taxon>Bacillati</taxon>
        <taxon>Actinomycetota</taxon>
        <taxon>Actinomycetes</taxon>
        <taxon>Propionibacteriales</taxon>
        <taxon>Nocardioidaceae</taxon>
        <taxon>Nocardioides</taxon>
    </lineage>
</organism>
<evidence type="ECO:0000313" key="4">
    <source>
        <dbReference type="EMBL" id="GGO92823.1"/>
    </source>
</evidence>
<dbReference type="SUPFAM" id="SSF52402">
    <property type="entry name" value="Adenine nucleotide alpha hydrolases-like"/>
    <property type="match status" value="2"/>
</dbReference>
<keyword evidence="2" id="KW-0812">Transmembrane</keyword>
<name>A0ABQ2NE25_9ACTN</name>
<dbReference type="EMBL" id="BMNI01000009">
    <property type="protein sequence ID" value="GGO92823.1"/>
    <property type="molecule type" value="Genomic_DNA"/>
</dbReference>
<gene>
    <name evidence="4" type="ORF">GCM10011584_30120</name>
</gene>
<dbReference type="PANTHER" id="PTHR46268">
    <property type="entry name" value="STRESS RESPONSE PROTEIN NHAX"/>
    <property type="match status" value="1"/>
</dbReference>
<comment type="similarity">
    <text evidence="1">Belongs to the universal stress protein A family.</text>
</comment>
<dbReference type="CDD" id="cd23659">
    <property type="entry name" value="USP_At3g01520-like"/>
    <property type="match status" value="1"/>
</dbReference>
<dbReference type="PANTHER" id="PTHR46268:SF6">
    <property type="entry name" value="UNIVERSAL STRESS PROTEIN UP12"/>
    <property type="match status" value="1"/>
</dbReference>
<feature type="transmembrane region" description="Helical" evidence="2">
    <location>
        <begin position="45"/>
        <end position="68"/>
    </location>
</feature>
<dbReference type="InterPro" id="IPR006016">
    <property type="entry name" value="UspA"/>
</dbReference>
<dbReference type="Proteomes" id="UP000655410">
    <property type="component" value="Unassembled WGS sequence"/>
</dbReference>
<dbReference type="Gene3D" id="3.40.50.620">
    <property type="entry name" value="HUPs"/>
    <property type="match status" value="2"/>
</dbReference>